<evidence type="ECO:0000313" key="8">
    <source>
        <dbReference type="EMBL" id="KAG5494062.1"/>
    </source>
</evidence>
<organism evidence="8 9">
    <name type="scientific">Porcisia hertigi</name>
    <dbReference type="NCBI Taxonomy" id="2761500"/>
    <lineage>
        <taxon>Eukaryota</taxon>
        <taxon>Discoba</taxon>
        <taxon>Euglenozoa</taxon>
        <taxon>Kinetoplastea</taxon>
        <taxon>Metakinetoplastina</taxon>
        <taxon>Trypanosomatida</taxon>
        <taxon>Trypanosomatidae</taxon>
        <taxon>Leishmaniinae</taxon>
        <taxon>Porcisia</taxon>
    </lineage>
</organism>
<evidence type="ECO:0000256" key="3">
    <source>
        <dbReference type="ARBA" id="ARBA00022722"/>
    </source>
</evidence>
<dbReference type="HAMAP" id="MF_00009">
    <property type="entry name" value="Endoribonucl_YbeY"/>
    <property type="match status" value="1"/>
</dbReference>
<dbReference type="InterPro" id="IPR002036">
    <property type="entry name" value="YbeY"/>
</dbReference>
<dbReference type="GO" id="GO:0004222">
    <property type="term" value="F:metalloendopeptidase activity"/>
    <property type="evidence" value="ECO:0007669"/>
    <property type="project" value="InterPro"/>
</dbReference>
<dbReference type="EMBL" id="JAFJZO010000034">
    <property type="protein sequence ID" value="KAG5494062.1"/>
    <property type="molecule type" value="Genomic_DNA"/>
</dbReference>
<dbReference type="SUPFAM" id="SSF55486">
    <property type="entry name" value="Metalloproteases ('zincins'), catalytic domain"/>
    <property type="match status" value="1"/>
</dbReference>
<keyword evidence="3" id="KW-0540">Nuclease</keyword>
<evidence type="ECO:0000256" key="4">
    <source>
        <dbReference type="ARBA" id="ARBA00022723"/>
    </source>
</evidence>
<evidence type="ECO:0000256" key="5">
    <source>
        <dbReference type="ARBA" id="ARBA00022759"/>
    </source>
</evidence>
<accession>A0A836L1S6</accession>
<dbReference type="Pfam" id="PF02130">
    <property type="entry name" value="YbeY"/>
    <property type="match status" value="1"/>
</dbReference>
<comment type="caution">
    <text evidence="8">The sequence shown here is derived from an EMBL/GenBank/DDBJ whole genome shotgun (WGS) entry which is preliminary data.</text>
</comment>
<sequence length="211" mass="23501">MKTFRDLTITGATPALRRGVRHLIHLMLTLERAPYDTRLHLHFVSLSHMHQLNYKNKGLDRPTDVLTFTHTGEVGNFMNDLLFGDDLGGEAEGAGPTLAALSMRDVAVEAAPSAMARSAIRADLVDLGDIFVSLDYILLRCNRCPSTTLPPVPYLHAAIVHATLHALGYDHNTPGLLRHMVQKEQQLGRQIATIARQHARFLPPLDMWELM</sequence>
<evidence type="ECO:0000256" key="7">
    <source>
        <dbReference type="ARBA" id="ARBA00022833"/>
    </source>
</evidence>
<dbReference type="GO" id="GO:0006364">
    <property type="term" value="P:rRNA processing"/>
    <property type="evidence" value="ECO:0007669"/>
    <property type="project" value="InterPro"/>
</dbReference>
<evidence type="ECO:0000313" key="9">
    <source>
        <dbReference type="Proteomes" id="UP000674318"/>
    </source>
</evidence>
<dbReference type="GeneID" id="94288017"/>
<dbReference type="PROSITE" id="PS01306">
    <property type="entry name" value="UPF0054"/>
    <property type="match status" value="1"/>
</dbReference>
<dbReference type="RefSeq" id="XP_067754097.1">
    <property type="nucleotide sequence ID" value="XM_067897940.1"/>
</dbReference>
<dbReference type="GO" id="GO:0046872">
    <property type="term" value="F:metal ion binding"/>
    <property type="evidence" value="ECO:0007669"/>
    <property type="project" value="UniProtKB-KW"/>
</dbReference>
<evidence type="ECO:0000256" key="1">
    <source>
        <dbReference type="ARBA" id="ARBA00001947"/>
    </source>
</evidence>
<gene>
    <name evidence="8" type="ORF">JKF63_01896</name>
</gene>
<dbReference type="Proteomes" id="UP000674318">
    <property type="component" value="Unassembled WGS sequence"/>
</dbReference>
<keyword evidence="6" id="KW-0378">Hydrolase</keyword>
<keyword evidence="4" id="KW-0479">Metal-binding</keyword>
<dbReference type="InterPro" id="IPR020549">
    <property type="entry name" value="YbeY_CS"/>
</dbReference>
<dbReference type="InterPro" id="IPR023091">
    <property type="entry name" value="MetalPrtase_cat_dom_sf_prd"/>
</dbReference>
<proteinExistence type="inferred from homology"/>
<evidence type="ECO:0000256" key="2">
    <source>
        <dbReference type="ARBA" id="ARBA00010875"/>
    </source>
</evidence>
<protein>
    <submittedName>
        <fullName evidence="8">Uncharacterized protein</fullName>
    </submittedName>
</protein>
<dbReference type="GO" id="GO:0004519">
    <property type="term" value="F:endonuclease activity"/>
    <property type="evidence" value="ECO:0007669"/>
    <property type="project" value="UniProtKB-KW"/>
</dbReference>
<dbReference type="Gene3D" id="3.40.390.30">
    <property type="entry name" value="Metalloproteases ('zincins'), catalytic domain"/>
    <property type="match status" value="1"/>
</dbReference>
<dbReference type="AlphaFoldDB" id="A0A836L1S6"/>
<reference evidence="8 9" key="1">
    <citation type="submission" date="2021-02" db="EMBL/GenBank/DDBJ databases">
        <title>Porcisia hertigi Genome sequencing and assembly.</title>
        <authorList>
            <person name="Almutairi H."/>
            <person name="Gatherer D."/>
        </authorList>
    </citation>
    <scope>NUCLEOTIDE SEQUENCE [LARGE SCALE GENOMIC DNA]</scope>
    <source>
        <strain evidence="8 9">C119</strain>
    </source>
</reference>
<dbReference type="KEGG" id="phet:94288017"/>
<keyword evidence="7" id="KW-0862">Zinc</keyword>
<name>A0A836L1S6_9TRYP</name>
<keyword evidence="5" id="KW-0255">Endonuclease</keyword>
<comment type="cofactor">
    <cofactor evidence="1">
        <name>Zn(2+)</name>
        <dbReference type="ChEBI" id="CHEBI:29105"/>
    </cofactor>
</comment>
<dbReference type="OrthoDB" id="27226at2759"/>
<keyword evidence="9" id="KW-1185">Reference proteome</keyword>
<comment type="similarity">
    <text evidence="2">Belongs to the endoribonuclease YbeY family.</text>
</comment>
<evidence type="ECO:0000256" key="6">
    <source>
        <dbReference type="ARBA" id="ARBA00022801"/>
    </source>
</evidence>